<evidence type="ECO:0000259" key="9">
    <source>
        <dbReference type="PROSITE" id="PS51722"/>
    </source>
</evidence>
<dbReference type="OMA" id="LECYLLV"/>
<evidence type="ECO:0000256" key="1">
    <source>
        <dbReference type="ARBA" id="ARBA00007733"/>
    </source>
</evidence>
<dbReference type="InterPro" id="IPR000795">
    <property type="entry name" value="T_Tr_GTP-bd_dom"/>
</dbReference>
<feature type="region of interest" description="Disordered" evidence="8">
    <location>
        <begin position="271"/>
        <end position="300"/>
    </location>
</feature>
<feature type="compositionally biased region" description="Basic residues" evidence="8">
    <location>
        <begin position="284"/>
        <end position="296"/>
    </location>
</feature>
<evidence type="ECO:0000256" key="6">
    <source>
        <dbReference type="ARBA" id="ARBA00025162"/>
    </source>
</evidence>
<feature type="region of interest" description="Disordered" evidence="8">
    <location>
        <begin position="1"/>
        <end position="22"/>
    </location>
</feature>
<evidence type="ECO:0000256" key="3">
    <source>
        <dbReference type="ARBA" id="ARBA00022741"/>
    </source>
</evidence>
<dbReference type="Gramene" id="ORUFI05G28650.1">
    <property type="protein sequence ID" value="ORUFI05G28650.1"/>
    <property type="gene ID" value="ORUFI05G28650"/>
</dbReference>
<evidence type="ECO:0000256" key="2">
    <source>
        <dbReference type="ARBA" id="ARBA00022540"/>
    </source>
</evidence>
<keyword evidence="3" id="KW-0547">Nucleotide-binding</keyword>
<dbReference type="InterPro" id="IPR053905">
    <property type="entry name" value="EF-G-like_DII"/>
</dbReference>
<dbReference type="InterPro" id="IPR027417">
    <property type="entry name" value="P-loop_NTPase"/>
</dbReference>
<dbReference type="Proteomes" id="UP000008022">
    <property type="component" value="Unassembled WGS sequence"/>
</dbReference>
<evidence type="ECO:0000256" key="5">
    <source>
        <dbReference type="ARBA" id="ARBA00023134"/>
    </source>
</evidence>
<dbReference type="eggNOG" id="KOG1145">
    <property type="taxonomic scope" value="Eukaryota"/>
</dbReference>
<dbReference type="FunFam" id="2.40.30.10:FF:000054">
    <property type="entry name" value="Translation initiation factor IF-2"/>
    <property type="match status" value="1"/>
</dbReference>
<proteinExistence type="inferred from homology"/>
<dbReference type="SUPFAM" id="SSF52540">
    <property type="entry name" value="P-loop containing nucleoside triphosphate hydrolases"/>
    <property type="match status" value="1"/>
</dbReference>
<evidence type="ECO:0000256" key="8">
    <source>
        <dbReference type="SAM" id="MobiDB-lite"/>
    </source>
</evidence>
<dbReference type="EnsemblPlants" id="ORUFI05G28650.1">
    <property type="protein sequence ID" value="ORUFI05G28650.1"/>
    <property type="gene ID" value="ORUFI05G28650"/>
</dbReference>
<dbReference type="Pfam" id="PF22042">
    <property type="entry name" value="EF-G_D2"/>
    <property type="match status" value="1"/>
</dbReference>
<organism evidence="10 11">
    <name type="scientific">Oryza rufipogon</name>
    <name type="common">Brownbeard rice</name>
    <name type="synonym">Asian wild rice</name>
    <dbReference type="NCBI Taxonomy" id="4529"/>
    <lineage>
        <taxon>Eukaryota</taxon>
        <taxon>Viridiplantae</taxon>
        <taxon>Streptophyta</taxon>
        <taxon>Embryophyta</taxon>
        <taxon>Tracheophyta</taxon>
        <taxon>Spermatophyta</taxon>
        <taxon>Magnoliopsida</taxon>
        <taxon>Liliopsida</taxon>
        <taxon>Poales</taxon>
        <taxon>Poaceae</taxon>
        <taxon>BOP clade</taxon>
        <taxon>Oryzoideae</taxon>
        <taxon>Oryzeae</taxon>
        <taxon>Oryzinae</taxon>
        <taxon>Oryza</taxon>
    </lineage>
</organism>
<evidence type="ECO:0000313" key="10">
    <source>
        <dbReference type="EnsemblPlants" id="ORUFI05G28650.1"/>
    </source>
</evidence>
<dbReference type="InterPro" id="IPR005225">
    <property type="entry name" value="Small_GTP-bd"/>
</dbReference>
<dbReference type="PANTHER" id="PTHR43381:SF5">
    <property type="entry name" value="TR-TYPE G DOMAIN-CONTAINING PROTEIN"/>
    <property type="match status" value="1"/>
</dbReference>
<dbReference type="Pfam" id="PF11987">
    <property type="entry name" value="IF-2"/>
    <property type="match status" value="1"/>
</dbReference>
<feature type="compositionally biased region" description="Polar residues" evidence="8">
    <location>
        <begin position="146"/>
        <end position="156"/>
    </location>
</feature>
<dbReference type="FunFam" id="3.40.50.10050:FF:000001">
    <property type="entry name" value="Translation initiation factor IF-2"/>
    <property type="match status" value="1"/>
</dbReference>
<dbReference type="InterPro" id="IPR023115">
    <property type="entry name" value="TIF_IF2_dom3"/>
</dbReference>
<keyword evidence="2" id="KW-0396">Initiation factor</keyword>
<dbReference type="InterPro" id="IPR044145">
    <property type="entry name" value="IF2_II"/>
</dbReference>
<dbReference type="Gene3D" id="3.40.50.300">
    <property type="entry name" value="P-loop containing nucleotide triphosphate hydrolases"/>
    <property type="match status" value="2"/>
</dbReference>
<dbReference type="PROSITE" id="PS51722">
    <property type="entry name" value="G_TR_2"/>
    <property type="match status" value="1"/>
</dbReference>
<feature type="compositionally biased region" description="Basic and acidic residues" evidence="8">
    <location>
        <begin position="186"/>
        <end position="195"/>
    </location>
</feature>
<dbReference type="AlphaFoldDB" id="A0A0E0PRK6"/>
<feature type="region of interest" description="Disordered" evidence="8">
    <location>
        <begin position="128"/>
        <end position="245"/>
    </location>
</feature>
<reference evidence="10" key="2">
    <citation type="submission" date="2015-06" db="UniProtKB">
        <authorList>
            <consortium name="EnsemblPlants"/>
        </authorList>
    </citation>
    <scope>IDENTIFICATION</scope>
</reference>
<name>A0A0E0PRK6_ORYRU</name>
<dbReference type="Gene3D" id="3.40.50.10050">
    <property type="entry name" value="Translation initiation factor IF- 2, domain 3"/>
    <property type="match status" value="1"/>
</dbReference>
<dbReference type="InterPro" id="IPR015760">
    <property type="entry name" value="TIF_IF2"/>
</dbReference>
<dbReference type="HOGENOM" id="CLU_006301_7_1_1"/>
<dbReference type="PANTHER" id="PTHR43381">
    <property type="entry name" value="TRANSLATION INITIATION FACTOR IF-2-RELATED"/>
    <property type="match status" value="1"/>
</dbReference>
<feature type="compositionally biased region" description="Pro residues" evidence="8">
    <location>
        <begin position="207"/>
        <end position="229"/>
    </location>
</feature>
<comment type="function">
    <text evidence="6">One of the essential components for the initiation of protein synthesis. Protects formylmethionyl-tRNA from spontaneous hydrolysis and promotes its binding to the 30S ribosomal subunits. Also involved in the hydrolysis of GTP during the formation of the 70S ribosomal complex.</text>
</comment>
<dbReference type="HAMAP" id="MF_00100_B">
    <property type="entry name" value="IF_2_B"/>
    <property type="match status" value="1"/>
</dbReference>
<dbReference type="PRINTS" id="PR00315">
    <property type="entry name" value="ELONGATNFCT"/>
</dbReference>
<dbReference type="InterPro" id="IPR000178">
    <property type="entry name" value="TF_IF2_bacterial-like"/>
</dbReference>
<keyword evidence="4" id="KW-0648">Protein biosynthesis</keyword>
<evidence type="ECO:0000256" key="4">
    <source>
        <dbReference type="ARBA" id="ARBA00022917"/>
    </source>
</evidence>
<dbReference type="Pfam" id="PF04760">
    <property type="entry name" value="IF2_N"/>
    <property type="match status" value="1"/>
</dbReference>
<evidence type="ECO:0000313" key="11">
    <source>
        <dbReference type="Proteomes" id="UP000008022"/>
    </source>
</evidence>
<sequence length="983" mass="105775">MGFPASVANLGTNGRPAASSSHLASRIRFAGLGSIRRWQYAPGRLCRCMVVTNLIDEEKGVQFSSRGSVSVKPSDDSDLLLKPPQKPIRANGPPESVNAASPSPSRPTLEDRDKVRESLDEVLEKAEKLKASTSGNGIGNGDLRQNGASKPDSSATPAAEGANSRKTKTLKSVWRKGNPVSTVHKVVRDHPRSESRNQSSSTAKPSMPAPTKPVPPLLTKPSVVAPPPRRPVKADTSKEKKGPILIDKFASNKPIVDPVVAAALIEPVKPVRGPPAKVKDDRRKKTSTPAGPRRRMPKNDGLVDEDTAVRKGRRWSKAKRRAARLQLEASQVEEPVRVEILEVGEEGMVIEELAYQLAIDESEILRFLSVRGAMLDNVQTLDKDLVKMVCMEYDVEVLESGPVKVEEMAKKKEFLDEEDLDKLEDRPPIVTIMGHVDHGKTTLLDYIRKSKVVASEAGGITQGIGAYQVIVQVDGNPHACVFLDTPGHEAFGAMRARGARVTDICIIVVSADDGVRPQTNEAIAHAKAAGVPIVIAINKVYFLVISSSITVVKRKILLSCFSNLLIKQIDKEGANAERVMQELSQIGLMPEAWGGDIPMIQISALNGEGVDELLETIILVAELQELKANPHRNAKGTVIEACLDKAKGSLATLVVQNGTLNKGDIVVCGEAFGKIRAMYDDGGKLIDKAGPSNAVQVIGLNNVPLAGDEFESVDNLDVARERANARAEALRIERISSKAGEGKVTLSSIAASVSSGKQVGIDTHELNIILKVDFQGSVEAIRQAIQVLPQENVSLRFLLQAPGDVSVSDVDLAVASEGIIFGFNVKAPGSVKSYAKKKSVEIRLYKVIYDLIDDLRNAMEGLLELAEEEVPIGSAKVRAVFSSGSGKVAGCMITTGKVVHDCNVRVLRKGKEVYMGTLDSLRRVKETVKEVGAGLECGIGVDDFDEWEEGDVVEAFNTVKKTRTLEEASASVTAALKDAGVQL</sequence>
<feature type="region of interest" description="Disordered" evidence="8">
    <location>
        <begin position="62"/>
        <end position="116"/>
    </location>
</feature>
<keyword evidence="5" id="KW-0342">GTP-binding</keyword>
<dbReference type="GO" id="GO:0003924">
    <property type="term" value="F:GTPase activity"/>
    <property type="evidence" value="ECO:0007669"/>
    <property type="project" value="InterPro"/>
</dbReference>
<dbReference type="Pfam" id="PF00009">
    <property type="entry name" value="GTP_EFTU"/>
    <property type="match status" value="1"/>
</dbReference>
<dbReference type="NCBIfam" id="TIGR00487">
    <property type="entry name" value="IF-2"/>
    <property type="match status" value="1"/>
</dbReference>
<dbReference type="GO" id="GO:0005737">
    <property type="term" value="C:cytoplasm"/>
    <property type="evidence" value="ECO:0007669"/>
    <property type="project" value="TreeGrafter"/>
</dbReference>
<dbReference type="GO" id="GO:0003743">
    <property type="term" value="F:translation initiation factor activity"/>
    <property type="evidence" value="ECO:0007669"/>
    <property type="project" value="UniProtKB-KW"/>
</dbReference>
<accession>A0A0E0PRK6</accession>
<dbReference type="Gene3D" id="2.40.30.10">
    <property type="entry name" value="Translation factors"/>
    <property type="match status" value="2"/>
</dbReference>
<comment type="similarity">
    <text evidence="1">Belongs to the TRAFAC class translation factor GTPase superfamily. Classic translation factor GTPase family. IF-2 subfamily.</text>
</comment>
<evidence type="ECO:0000256" key="7">
    <source>
        <dbReference type="ARBA" id="ARBA00044105"/>
    </source>
</evidence>
<protein>
    <recommendedName>
        <fullName evidence="7">Translation initiation factor IF-2, chloroplastic</fullName>
    </recommendedName>
</protein>
<feature type="compositionally biased region" description="Basic and acidic residues" evidence="8">
    <location>
        <begin position="232"/>
        <end position="242"/>
    </location>
</feature>
<dbReference type="STRING" id="4529.A0A0E0PRK6"/>
<dbReference type="FunFam" id="2.40.30.10:FF:000008">
    <property type="entry name" value="Translation initiation factor IF-2"/>
    <property type="match status" value="1"/>
</dbReference>
<feature type="domain" description="Tr-type G" evidence="9">
    <location>
        <begin position="425"/>
        <end position="627"/>
    </location>
</feature>
<dbReference type="CDD" id="cd01887">
    <property type="entry name" value="IF2_eIF5B"/>
    <property type="match status" value="1"/>
</dbReference>
<dbReference type="InterPro" id="IPR006847">
    <property type="entry name" value="IF2_N"/>
</dbReference>
<dbReference type="PROSITE" id="PS01176">
    <property type="entry name" value="IF2"/>
    <property type="match status" value="1"/>
</dbReference>
<dbReference type="NCBIfam" id="TIGR00231">
    <property type="entry name" value="small_GTP"/>
    <property type="match status" value="1"/>
</dbReference>
<dbReference type="SUPFAM" id="SSF52156">
    <property type="entry name" value="Initiation factor IF2/eIF5b, domain 3"/>
    <property type="match status" value="1"/>
</dbReference>
<keyword evidence="11" id="KW-1185">Reference proteome</keyword>
<reference evidence="11" key="1">
    <citation type="submission" date="2013-06" db="EMBL/GenBank/DDBJ databases">
        <authorList>
            <person name="Zhao Q."/>
        </authorList>
    </citation>
    <scope>NUCLEOTIDE SEQUENCE</scope>
    <source>
        <strain evidence="11">cv. W1943</strain>
    </source>
</reference>
<dbReference type="CDD" id="cd03692">
    <property type="entry name" value="mtIF2_IVc"/>
    <property type="match status" value="1"/>
</dbReference>
<dbReference type="InterPro" id="IPR036925">
    <property type="entry name" value="TIF_IF2_dom3_sf"/>
</dbReference>
<dbReference type="SUPFAM" id="SSF50447">
    <property type="entry name" value="Translation proteins"/>
    <property type="match status" value="2"/>
</dbReference>
<dbReference type="InterPro" id="IPR009000">
    <property type="entry name" value="Transl_B-barrel_sf"/>
</dbReference>
<dbReference type="CDD" id="cd03702">
    <property type="entry name" value="IF2_mtIF2_II"/>
    <property type="match status" value="1"/>
</dbReference>
<dbReference type="GO" id="GO:0005525">
    <property type="term" value="F:GTP binding"/>
    <property type="evidence" value="ECO:0007669"/>
    <property type="project" value="UniProtKB-KW"/>
</dbReference>